<protein>
    <submittedName>
        <fullName evidence="3">Uncharacterized protein</fullName>
    </submittedName>
</protein>
<dbReference type="AlphaFoldDB" id="A0A075UZ20"/>
<gene>
    <name evidence="3" type="ORF">AJAP_26805</name>
</gene>
<proteinExistence type="predicted"/>
<evidence type="ECO:0000313" key="4">
    <source>
        <dbReference type="Proteomes" id="UP000028492"/>
    </source>
</evidence>
<evidence type="ECO:0000256" key="2">
    <source>
        <dbReference type="ARBA" id="ARBA00023136"/>
    </source>
</evidence>
<dbReference type="GO" id="GO:0016020">
    <property type="term" value="C:membrane"/>
    <property type="evidence" value="ECO:0007669"/>
    <property type="project" value="UniProtKB-SubCell"/>
</dbReference>
<dbReference type="Proteomes" id="UP000028492">
    <property type="component" value="Chromosome"/>
</dbReference>
<organism evidence="3 4">
    <name type="scientific">Amycolatopsis japonica</name>
    <dbReference type="NCBI Taxonomy" id="208439"/>
    <lineage>
        <taxon>Bacteria</taxon>
        <taxon>Bacillati</taxon>
        <taxon>Actinomycetota</taxon>
        <taxon>Actinomycetes</taxon>
        <taxon>Pseudonocardiales</taxon>
        <taxon>Pseudonocardiaceae</taxon>
        <taxon>Amycolatopsis</taxon>
        <taxon>Amycolatopsis japonica group</taxon>
    </lineage>
</organism>
<evidence type="ECO:0000256" key="1">
    <source>
        <dbReference type="ARBA" id="ARBA00004370"/>
    </source>
</evidence>
<accession>A0A075UZ20</accession>
<dbReference type="PANTHER" id="PTHR37042:SF4">
    <property type="entry name" value="OUTER MEMBRANE PROTEIN RV1973"/>
    <property type="match status" value="1"/>
</dbReference>
<comment type="subcellular location">
    <subcellularLocation>
        <location evidence="1">Membrane</location>
    </subcellularLocation>
</comment>
<dbReference type="KEGG" id="aja:AJAP_26805"/>
<dbReference type="STRING" id="208439.AJAP_26805"/>
<dbReference type="HOGENOM" id="CLU_072301_2_2_11"/>
<keyword evidence="2" id="KW-0472">Membrane</keyword>
<dbReference type="PROSITE" id="PS51257">
    <property type="entry name" value="PROKAR_LIPOPROTEIN"/>
    <property type="match status" value="1"/>
</dbReference>
<dbReference type="RefSeq" id="WP_038516207.1">
    <property type="nucleotide sequence ID" value="NZ_CP008953.1"/>
</dbReference>
<keyword evidence="4" id="KW-1185">Reference proteome</keyword>
<dbReference type="InterPro" id="IPR032710">
    <property type="entry name" value="NTF2-like_dom_sf"/>
</dbReference>
<dbReference type="SUPFAM" id="SSF54427">
    <property type="entry name" value="NTF2-like"/>
    <property type="match status" value="1"/>
</dbReference>
<sequence>MTGRVPRFLIAVIVLAGGCAVWFGLQASSLGSDGNAALVDQAATAEVADQVGAGVKAVFSYDYSNLARTERAAADVLTGEATGQYRDQFASARKRAEEGKLVRTTTVRSLGVRSLRGDQAEVLLFLDQQTMTAGGGAPQSTVSQLSVTAQRVDGRWKISQLIPL</sequence>
<evidence type="ECO:0000313" key="3">
    <source>
        <dbReference type="EMBL" id="AIG78208.1"/>
    </source>
</evidence>
<dbReference type="eggNOG" id="ENOG5033YEY">
    <property type="taxonomic scope" value="Bacteria"/>
</dbReference>
<dbReference type="PANTHER" id="PTHR37042">
    <property type="entry name" value="OUTER MEMBRANE PROTEIN RV1973"/>
    <property type="match status" value="1"/>
</dbReference>
<dbReference type="EMBL" id="CP008953">
    <property type="protein sequence ID" value="AIG78208.1"/>
    <property type="molecule type" value="Genomic_DNA"/>
</dbReference>
<dbReference type="Gene3D" id="3.10.450.50">
    <property type="match status" value="1"/>
</dbReference>
<reference evidence="3 4" key="1">
    <citation type="journal article" date="2014" name="J. Biotechnol.">
        <title>Complete genome sequence of the actinobacterium Amycolatopsis japonica MG417-CF17(T) (=DSM 44213T) producing (S,S)-N,N'-ethylenediaminedisuccinic acid.</title>
        <authorList>
            <person name="Stegmann E."/>
            <person name="Albersmeier A."/>
            <person name="Spohn M."/>
            <person name="Gert H."/>
            <person name="Weber T."/>
            <person name="Wohlleben W."/>
            <person name="Kalinowski J."/>
            <person name="Ruckert C."/>
        </authorList>
    </citation>
    <scope>NUCLEOTIDE SEQUENCE [LARGE SCALE GENOMIC DNA]</scope>
    <source>
        <strain evidence="4">MG417-CF17 (DSM 44213)</strain>
    </source>
</reference>
<name>A0A075UZ20_9PSEU</name>